<dbReference type="InterPro" id="IPR045584">
    <property type="entry name" value="Pilin-like"/>
</dbReference>
<dbReference type="GO" id="GO:0015628">
    <property type="term" value="P:protein secretion by the type II secretion system"/>
    <property type="evidence" value="ECO:0007669"/>
    <property type="project" value="InterPro"/>
</dbReference>
<dbReference type="EMBL" id="CP019791">
    <property type="protein sequence ID" value="AQT68549.1"/>
    <property type="molecule type" value="Genomic_DNA"/>
</dbReference>
<dbReference type="PANTHER" id="PTHR30093">
    <property type="entry name" value="GENERAL SECRETION PATHWAY PROTEIN G"/>
    <property type="match status" value="1"/>
</dbReference>
<evidence type="ECO:0000313" key="3">
    <source>
        <dbReference type="EMBL" id="AQT68549.1"/>
    </source>
</evidence>
<dbReference type="InterPro" id="IPR000983">
    <property type="entry name" value="Bac_GSPG_pilin"/>
</dbReference>
<evidence type="ECO:0000256" key="1">
    <source>
        <dbReference type="ARBA" id="ARBA00022481"/>
    </source>
</evidence>
<dbReference type="Pfam" id="PF07963">
    <property type="entry name" value="N_methyl"/>
    <property type="match status" value="1"/>
</dbReference>
<feature type="transmembrane region" description="Helical" evidence="2">
    <location>
        <begin position="20"/>
        <end position="41"/>
    </location>
</feature>
<accession>A0A1U9NKW1</accession>
<dbReference type="InterPro" id="IPR012902">
    <property type="entry name" value="N_methyl_site"/>
</dbReference>
<gene>
    <name evidence="3" type="ORF">STSP2_01716</name>
</gene>
<keyword evidence="2" id="KW-1133">Transmembrane helix</keyword>
<dbReference type="Proteomes" id="UP000189674">
    <property type="component" value="Chromosome"/>
</dbReference>
<evidence type="ECO:0000313" key="4">
    <source>
        <dbReference type="Proteomes" id="UP000189674"/>
    </source>
</evidence>
<dbReference type="SUPFAM" id="SSF54523">
    <property type="entry name" value="Pili subunits"/>
    <property type="match status" value="1"/>
</dbReference>
<reference evidence="4" key="1">
    <citation type="submission" date="2017-02" db="EMBL/GenBank/DDBJ databases">
        <title>Comparative genomics and description of representatives of a novel lineage of planctomycetes thriving in anoxic sediments.</title>
        <authorList>
            <person name="Spring S."/>
            <person name="Bunk B."/>
            <person name="Sproer C."/>
        </authorList>
    </citation>
    <scope>NUCLEOTIDE SEQUENCE [LARGE SCALE GENOMIC DNA]</scope>
    <source>
        <strain evidence="4">ST-NAGAB-D1</strain>
    </source>
</reference>
<keyword evidence="1" id="KW-0488">Methylation</keyword>
<dbReference type="PROSITE" id="PS00409">
    <property type="entry name" value="PROKAR_NTER_METHYL"/>
    <property type="match status" value="1"/>
</dbReference>
<dbReference type="PANTHER" id="PTHR30093:SF2">
    <property type="entry name" value="TYPE II SECRETION SYSTEM PROTEIN H"/>
    <property type="match status" value="1"/>
</dbReference>
<dbReference type="NCBIfam" id="TIGR02532">
    <property type="entry name" value="IV_pilin_GFxxxE"/>
    <property type="match status" value="1"/>
</dbReference>
<dbReference type="AlphaFoldDB" id="A0A1U9NKW1"/>
<name>A0A1U9NKW1_9BACT</name>
<keyword evidence="2" id="KW-0812">Transmembrane</keyword>
<keyword evidence="2" id="KW-0472">Membrane</keyword>
<organism evidence="3 4">
    <name type="scientific">Anaerohalosphaera lusitana</name>
    <dbReference type="NCBI Taxonomy" id="1936003"/>
    <lineage>
        <taxon>Bacteria</taxon>
        <taxon>Pseudomonadati</taxon>
        <taxon>Planctomycetota</taxon>
        <taxon>Phycisphaerae</taxon>
        <taxon>Sedimentisphaerales</taxon>
        <taxon>Anaerohalosphaeraceae</taxon>
        <taxon>Anaerohalosphaera</taxon>
    </lineage>
</organism>
<dbReference type="KEGG" id="alus:STSP2_01716"/>
<dbReference type="STRING" id="1936003.STSP2_01716"/>
<keyword evidence="4" id="KW-1185">Reference proteome</keyword>
<evidence type="ECO:0000256" key="2">
    <source>
        <dbReference type="SAM" id="Phobius"/>
    </source>
</evidence>
<dbReference type="RefSeq" id="WP_169853083.1">
    <property type="nucleotide sequence ID" value="NZ_CP019791.1"/>
</dbReference>
<dbReference type="GO" id="GO:0015627">
    <property type="term" value="C:type II protein secretion system complex"/>
    <property type="evidence" value="ECO:0007669"/>
    <property type="project" value="InterPro"/>
</dbReference>
<protein>
    <submittedName>
        <fullName evidence="3">Type II secretion system protein G</fullName>
    </submittedName>
</protein>
<dbReference type="PRINTS" id="PR00813">
    <property type="entry name" value="BCTERIALGSPG"/>
</dbReference>
<sequence length="288" mass="32131">MSHDRTIKRTGNEGFTLIELLVVIAVISMLMAVMLPALGAVKQKAKGLVCMSKLKQMGIAFWAYAADNNDYSIPTYDPDDNTYWWGQIKSDGIDHKAGFLYPYMQSSLEEGGIYECPSQPFGSYELQAKPADESVSPDWITSTYGYNGYYLAPPSSPWQNIHDKPWQRLAGVSNSGKVIAFADSMLDWNIRPDQAELSNNAMIDPPMILSADKTGWQKNPCPTTSFRHDDRTSVVFVDGHCETKPVEDGQYTSPSAKIGSITATNGPYYVPDYESWPTGERRRRRAAN</sequence>
<proteinExistence type="predicted"/>
<dbReference type="Gene3D" id="3.30.700.10">
    <property type="entry name" value="Glycoprotein, Type 4 Pilin"/>
    <property type="match status" value="1"/>
</dbReference>